<proteinExistence type="predicted"/>
<dbReference type="EMBL" id="BIFT01000001">
    <property type="protein sequence ID" value="GCE25563.1"/>
    <property type="molecule type" value="Genomic_DNA"/>
</dbReference>
<dbReference type="Proteomes" id="UP000287171">
    <property type="component" value="Unassembled WGS sequence"/>
</dbReference>
<dbReference type="Pfam" id="PF13924">
    <property type="entry name" value="Lipocalin_5"/>
    <property type="match status" value="1"/>
</dbReference>
<feature type="domain" description="Lipocalin-like" evidence="1">
    <location>
        <begin position="12"/>
        <end position="145"/>
    </location>
</feature>
<keyword evidence="3" id="KW-1185">Reference proteome</keyword>
<comment type="caution">
    <text evidence="2">The sequence shown here is derived from an EMBL/GenBank/DDBJ whole genome shotgun (WGS) entry which is preliminary data.</text>
</comment>
<dbReference type="RefSeq" id="WP_161981957.1">
    <property type="nucleotide sequence ID" value="NZ_BIFT01000001.1"/>
</dbReference>
<evidence type="ECO:0000313" key="3">
    <source>
        <dbReference type="Proteomes" id="UP000287171"/>
    </source>
</evidence>
<accession>A0A402B2K6</accession>
<evidence type="ECO:0000259" key="1">
    <source>
        <dbReference type="Pfam" id="PF13924"/>
    </source>
</evidence>
<gene>
    <name evidence="2" type="ORF">KDA_10470</name>
</gene>
<organism evidence="2 3">
    <name type="scientific">Dictyobacter alpinus</name>
    <dbReference type="NCBI Taxonomy" id="2014873"/>
    <lineage>
        <taxon>Bacteria</taxon>
        <taxon>Bacillati</taxon>
        <taxon>Chloroflexota</taxon>
        <taxon>Ktedonobacteria</taxon>
        <taxon>Ktedonobacterales</taxon>
        <taxon>Dictyobacteraceae</taxon>
        <taxon>Dictyobacter</taxon>
    </lineage>
</organism>
<evidence type="ECO:0000313" key="2">
    <source>
        <dbReference type="EMBL" id="GCE25563.1"/>
    </source>
</evidence>
<dbReference type="AlphaFoldDB" id="A0A402B2K6"/>
<protein>
    <recommendedName>
        <fullName evidence="1">Lipocalin-like domain-containing protein</fullName>
    </recommendedName>
</protein>
<sequence length="156" mass="17545">MKQVVDPTMLFGTWILVAVEIRYSNGDVSYPWGIEPDGHLVYAADGYMSAVISAHNREHFTTNDILTGSMEEQARAARSYISYGGPYELQGNEVTHHVAVSLFPNWIGQAQKRFIELVDSERLILRSAPLLASGREGIGYLIWQRRDQDLDSSTQL</sequence>
<dbReference type="InterPro" id="IPR024311">
    <property type="entry name" value="Lipocalin-like"/>
</dbReference>
<reference evidence="3" key="1">
    <citation type="submission" date="2018-12" db="EMBL/GenBank/DDBJ databases">
        <title>Tengunoibacter tsumagoiensis gen. nov., sp. nov., Dictyobacter kobayashii sp. nov., D. alpinus sp. nov., and D. joshuensis sp. nov. and description of Dictyobacteraceae fam. nov. within the order Ktedonobacterales isolated from Tengu-no-mugimeshi.</title>
        <authorList>
            <person name="Wang C.M."/>
            <person name="Zheng Y."/>
            <person name="Sakai Y."/>
            <person name="Toyoda A."/>
            <person name="Minakuchi Y."/>
            <person name="Abe K."/>
            <person name="Yokota A."/>
            <person name="Yabe S."/>
        </authorList>
    </citation>
    <scope>NUCLEOTIDE SEQUENCE [LARGE SCALE GENOMIC DNA]</scope>
    <source>
        <strain evidence="3">Uno16</strain>
    </source>
</reference>
<name>A0A402B2K6_9CHLR</name>